<evidence type="ECO:0000313" key="2">
    <source>
        <dbReference type="Proteomes" id="UP000664701"/>
    </source>
</evidence>
<reference evidence="1 2" key="1">
    <citation type="submission" date="2024-03" db="EMBL/GenBank/DDBJ databases">
        <title>The Genome Sequence of Enterococcus sp. DIV2402.</title>
        <authorList>
            <consortium name="The Broad Institute Genomics Platform"/>
            <consortium name="The Broad Institute Microbial Omics Core"/>
            <consortium name="The Broad Institute Genomic Center for Infectious Diseases"/>
            <person name="Earl A."/>
            <person name="Manson A."/>
            <person name="Gilmore M."/>
            <person name="Schwartman J."/>
            <person name="Shea T."/>
            <person name="Abouelleil A."/>
            <person name="Cao P."/>
            <person name="Chapman S."/>
            <person name="Cusick C."/>
            <person name="Young S."/>
            <person name="Neafsey D."/>
            <person name="Nusbaum C."/>
            <person name="Birren B."/>
        </authorList>
    </citation>
    <scope>NUCLEOTIDE SEQUENCE [LARGE SCALE GENOMIC DNA]</scope>
    <source>
        <strain evidence="1 2">DIV2402</strain>
    </source>
</reference>
<keyword evidence="2" id="KW-1185">Reference proteome</keyword>
<dbReference type="Proteomes" id="UP000664701">
    <property type="component" value="Chromosome"/>
</dbReference>
<sequence>MKKMTKIFIAGSLCLGVAYFVYNNVMQPLNEEATQEIPLYK</sequence>
<proteinExistence type="predicted"/>
<dbReference type="RefSeq" id="WP_279381653.1">
    <property type="nucleotide sequence ID" value="NZ_CP147251.1"/>
</dbReference>
<name>A0ABZ2SQN7_9ENTE</name>
<accession>A0ABZ2SQN7</accession>
<organism evidence="1 2">
    <name type="scientific">Candidatus Enterococcus lowellii</name>
    <dbReference type="NCBI Taxonomy" id="2230877"/>
    <lineage>
        <taxon>Bacteria</taxon>
        <taxon>Bacillati</taxon>
        <taxon>Bacillota</taxon>
        <taxon>Bacilli</taxon>
        <taxon>Lactobacillales</taxon>
        <taxon>Enterococcaceae</taxon>
        <taxon>Enterococcus</taxon>
    </lineage>
</organism>
<protein>
    <submittedName>
        <fullName evidence="1">Uncharacterized protein</fullName>
    </submittedName>
</protein>
<dbReference type="EMBL" id="CP147251">
    <property type="protein sequence ID" value="WYJ76494.1"/>
    <property type="molecule type" value="Genomic_DNA"/>
</dbReference>
<evidence type="ECO:0000313" key="1">
    <source>
        <dbReference type="EMBL" id="WYJ76494.1"/>
    </source>
</evidence>
<gene>
    <name evidence="1" type="ORF">DOK78_001126</name>
</gene>